<feature type="chain" id="PRO_5015569410" description="Calcineurin-like phosphoesterase family protein" evidence="1">
    <location>
        <begin position="20"/>
        <end position="332"/>
    </location>
</feature>
<reference evidence="2 3" key="1">
    <citation type="submission" date="2018-04" db="EMBL/GenBank/DDBJ databases">
        <title>Genomic Encyclopedia of Archaeal and Bacterial Type Strains, Phase II (KMG-II): from individual species to whole genera.</title>
        <authorList>
            <person name="Goeker M."/>
        </authorList>
    </citation>
    <scope>NUCLEOTIDE SEQUENCE [LARGE SCALE GENOMIC DNA]</scope>
    <source>
        <strain evidence="2 3">DSM 5822</strain>
    </source>
</reference>
<dbReference type="RefSeq" id="WP_107865917.1">
    <property type="nucleotide sequence ID" value="NZ_QAON01000009.1"/>
</dbReference>
<gene>
    <name evidence="2" type="ORF">C8N29_10921</name>
</gene>
<dbReference type="SUPFAM" id="SSF56300">
    <property type="entry name" value="Metallo-dependent phosphatases"/>
    <property type="match status" value="1"/>
</dbReference>
<evidence type="ECO:0000313" key="3">
    <source>
        <dbReference type="Proteomes" id="UP000244223"/>
    </source>
</evidence>
<dbReference type="InterPro" id="IPR029052">
    <property type="entry name" value="Metallo-depent_PP-like"/>
</dbReference>
<comment type="caution">
    <text evidence="2">The sequence shown here is derived from an EMBL/GenBank/DDBJ whole genome shotgun (WGS) entry which is preliminary data.</text>
</comment>
<keyword evidence="3" id="KW-1185">Reference proteome</keyword>
<keyword evidence="1" id="KW-0732">Signal</keyword>
<dbReference type="EMBL" id="QAON01000009">
    <property type="protein sequence ID" value="PTQ89000.1"/>
    <property type="molecule type" value="Genomic_DNA"/>
</dbReference>
<protein>
    <recommendedName>
        <fullName evidence="4">Calcineurin-like phosphoesterase family protein</fullName>
    </recommendedName>
</protein>
<sequence>MRALVLLYCCTCFPLTAQAFTVALWGDMPYQRHEDGNATHGKLANLINDINKHAVAFSVFTGDTKDGSTVCRDEVIGQQTLAMFQRLTAPAIYVLGDNKWTDCHRHSNGAYDSLERLAFLRNTFFSQAYSLGKRKIRLTRQAHYPENSYWQHKGVLFVGLHVTGSQNNHINMADCLQAESARTEADCVANQAEYLARDEANVAFLQQSFALAKQQHLAGIMVIIQADMGFDLPETPIKDERAAPNVSAYNRFLGELANQTANYQGQVLLVHGDTHFFKLDKPLYSPTRLLANFSRLQTFGSPNIHWVKVTINTQTAHVFRVEPMLVNANISP</sequence>
<feature type="signal peptide" evidence="1">
    <location>
        <begin position="1"/>
        <end position="19"/>
    </location>
</feature>
<name>A0A2T5IYE9_9GAMM</name>
<dbReference type="Proteomes" id="UP000244223">
    <property type="component" value="Unassembled WGS sequence"/>
</dbReference>
<evidence type="ECO:0008006" key="4">
    <source>
        <dbReference type="Google" id="ProtNLM"/>
    </source>
</evidence>
<accession>A0A2T5IYE9</accession>
<evidence type="ECO:0000256" key="1">
    <source>
        <dbReference type="SAM" id="SignalP"/>
    </source>
</evidence>
<dbReference type="AlphaFoldDB" id="A0A2T5IYE9"/>
<organism evidence="2 3">
    <name type="scientific">Agitococcus lubricus</name>
    <dbReference type="NCBI Taxonomy" id="1077255"/>
    <lineage>
        <taxon>Bacteria</taxon>
        <taxon>Pseudomonadati</taxon>
        <taxon>Pseudomonadota</taxon>
        <taxon>Gammaproteobacteria</taxon>
        <taxon>Moraxellales</taxon>
        <taxon>Moraxellaceae</taxon>
        <taxon>Agitococcus</taxon>
    </lineage>
</organism>
<evidence type="ECO:0000313" key="2">
    <source>
        <dbReference type="EMBL" id="PTQ89000.1"/>
    </source>
</evidence>
<dbReference type="OrthoDB" id="58809at2"/>
<proteinExistence type="predicted"/>